<comment type="caution">
    <text evidence="9">The sequence shown here is derived from an EMBL/GenBank/DDBJ whole genome shotgun (WGS) entry which is preliminary data.</text>
</comment>
<evidence type="ECO:0000256" key="5">
    <source>
        <dbReference type="ARBA" id="ARBA00023004"/>
    </source>
</evidence>
<reference evidence="9 10" key="1">
    <citation type="journal article" date="2019" name="Nat. Microbiol.">
        <title>Wide diversity of methane and short-chain alkane metabolisms in uncultured archaea.</title>
        <authorList>
            <person name="Borrel G."/>
            <person name="Adam P.S."/>
            <person name="McKay L.J."/>
            <person name="Chen L.X."/>
            <person name="Sierra-Garcia I.N."/>
            <person name="Sieber C.M."/>
            <person name="Letourneur Q."/>
            <person name="Ghozlane A."/>
            <person name="Andersen G.L."/>
            <person name="Li W.J."/>
            <person name="Hallam S.J."/>
            <person name="Muyzer G."/>
            <person name="de Oliveira V.M."/>
            <person name="Inskeep W.P."/>
            <person name="Banfield J.F."/>
            <person name="Gribaldo S."/>
        </authorList>
    </citation>
    <scope>NUCLEOTIDE SEQUENCE [LARGE SCALE GENOMIC DNA]</scope>
    <source>
        <strain evidence="9">NM1a</strain>
    </source>
</reference>
<keyword evidence="2 7" id="KW-0285">Flavoprotein</keyword>
<dbReference type="AlphaFoldDB" id="A0A520KQZ5"/>
<dbReference type="PRINTS" id="PR00368">
    <property type="entry name" value="FADPNR"/>
</dbReference>
<protein>
    <recommendedName>
        <fullName evidence="7">CoB--CoM heterodisulfide reductase iron-sulfur subunit A</fullName>
        <ecNumber evidence="7">1.8.-.-</ecNumber>
    </recommendedName>
</protein>
<name>A0A520KQZ5_METT2</name>
<comment type="function">
    <text evidence="7">Part of a complex that catalyzes the reversible reduction of CoM-S-S-CoB to the thiol-coenzymes H-S-CoM (coenzyme M) and H-S-CoB (coenzyme B).</text>
</comment>
<keyword evidence="4 7" id="KW-0560">Oxidoreductase</keyword>
<comment type="cofactor">
    <cofactor evidence="7">
        <name>[4Fe-4S] cluster</name>
        <dbReference type="ChEBI" id="CHEBI:49883"/>
    </cofactor>
</comment>
<dbReference type="Proteomes" id="UP000317158">
    <property type="component" value="Unassembled WGS sequence"/>
</dbReference>
<dbReference type="SUPFAM" id="SSF51905">
    <property type="entry name" value="FAD/NAD(P)-binding domain"/>
    <property type="match status" value="1"/>
</dbReference>
<evidence type="ECO:0000313" key="9">
    <source>
        <dbReference type="EMBL" id="RZN64033.1"/>
    </source>
</evidence>
<dbReference type="InterPro" id="IPR023753">
    <property type="entry name" value="FAD/NAD-binding_dom"/>
</dbReference>
<keyword evidence="1 7" id="KW-0004">4Fe-4S</keyword>
<dbReference type="PANTHER" id="PTHR43498">
    <property type="entry name" value="FERREDOXIN:COB-COM HETERODISULFIDE REDUCTASE SUBUNIT A"/>
    <property type="match status" value="1"/>
</dbReference>
<comment type="similarity">
    <text evidence="7">Belongs to the HdrA family.</text>
</comment>
<evidence type="ECO:0000256" key="1">
    <source>
        <dbReference type="ARBA" id="ARBA00022485"/>
    </source>
</evidence>
<evidence type="ECO:0000256" key="6">
    <source>
        <dbReference type="ARBA" id="ARBA00023014"/>
    </source>
</evidence>
<sequence>MRSLIIGGGPAGLQASLDLADAGYDVYLVERYFSLGGHAVQIAKNYPNLTDIKDFMKPLMEKVYNHEKITVLTNAEVLSVDGEVGNFKVKVEKRPTYVNVEKCTDDACKKAMEVCPVEVPNEFNLGLFDKRKAIFIPFSYSVPYGCVIDEKSCLHFKDEGCSRCNEVCDGINFEEKREIVQIDDVGSIIVATGFDPFDPNLRPELAYDKYKNVITSLELERMLDENGPTKGKIIIDGKEPKSIVFAHCIGSRDKKVDNPYCSRICCMYTAKEAYMVKEKIPDATISVSYIDMRAFGKGCEQFYEEVQKKQVLYRRGVAAEIYGAGDQVVLRAEDTLLSNAYEFNADLIVLAVGVEPRSDSAELSKVLGLQIDDCGFFVEKSIYDTCETEKDGIFIAGCCQGPKDIQDSLMQGSAAAVKAIGVMKRCNN</sequence>
<evidence type="ECO:0000256" key="4">
    <source>
        <dbReference type="ARBA" id="ARBA00023002"/>
    </source>
</evidence>
<feature type="domain" description="4Fe-4S ferredoxin-type" evidence="8">
    <location>
        <begin position="93"/>
        <end position="126"/>
    </location>
</feature>
<dbReference type="GO" id="GO:0046872">
    <property type="term" value="F:metal ion binding"/>
    <property type="evidence" value="ECO:0007669"/>
    <property type="project" value="UniProtKB-KW"/>
</dbReference>
<dbReference type="InterPro" id="IPR017896">
    <property type="entry name" value="4Fe4S_Fe-S-bd"/>
</dbReference>
<dbReference type="EMBL" id="RXIF01000010">
    <property type="protein sequence ID" value="RZN64033.1"/>
    <property type="molecule type" value="Genomic_DNA"/>
</dbReference>
<keyword evidence="3 7" id="KW-0479">Metal-binding</keyword>
<evidence type="ECO:0000259" key="8">
    <source>
        <dbReference type="PROSITE" id="PS51379"/>
    </source>
</evidence>
<keyword evidence="6 7" id="KW-0411">Iron-sulfur</keyword>
<dbReference type="InterPro" id="IPR036188">
    <property type="entry name" value="FAD/NAD-bd_sf"/>
</dbReference>
<dbReference type="Gene3D" id="3.50.50.60">
    <property type="entry name" value="FAD/NAD(P)-binding domain"/>
    <property type="match status" value="2"/>
</dbReference>
<keyword evidence="5 7" id="KW-0408">Iron</keyword>
<evidence type="ECO:0000256" key="7">
    <source>
        <dbReference type="RuleBase" id="RU366072"/>
    </source>
</evidence>
<evidence type="ECO:0000313" key="10">
    <source>
        <dbReference type="Proteomes" id="UP000317158"/>
    </source>
</evidence>
<dbReference type="PROSITE" id="PS51379">
    <property type="entry name" value="4FE4S_FER_2"/>
    <property type="match status" value="1"/>
</dbReference>
<accession>A0A520KQZ5</accession>
<dbReference type="InterPro" id="IPR039650">
    <property type="entry name" value="HdrA-like"/>
</dbReference>
<keyword evidence="7" id="KW-0274">FAD</keyword>
<dbReference type="GO" id="GO:0016491">
    <property type="term" value="F:oxidoreductase activity"/>
    <property type="evidence" value="ECO:0007669"/>
    <property type="project" value="UniProtKB-UniRule"/>
</dbReference>
<dbReference type="Pfam" id="PF07992">
    <property type="entry name" value="Pyr_redox_2"/>
    <property type="match status" value="2"/>
</dbReference>
<dbReference type="GO" id="GO:0051539">
    <property type="term" value="F:4 iron, 4 sulfur cluster binding"/>
    <property type="evidence" value="ECO:0007669"/>
    <property type="project" value="UniProtKB-UniRule"/>
</dbReference>
<comment type="cofactor">
    <cofactor evidence="7">
        <name>FAD</name>
        <dbReference type="ChEBI" id="CHEBI:57692"/>
    </cofactor>
</comment>
<proteinExistence type="inferred from homology"/>
<gene>
    <name evidence="9" type="ORF">EF806_05275</name>
</gene>
<dbReference type="EC" id="1.8.-.-" evidence="7"/>
<comment type="subunit">
    <text evidence="7">The ferredoxin:CoB-CoM heterodisulfide reductase is composed of three subunits; HdrA, HdrB and HdrC.</text>
</comment>
<evidence type="ECO:0000256" key="3">
    <source>
        <dbReference type="ARBA" id="ARBA00022723"/>
    </source>
</evidence>
<evidence type="ECO:0000256" key="2">
    <source>
        <dbReference type="ARBA" id="ARBA00022630"/>
    </source>
</evidence>
<organism evidence="9 10">
    <name type="scientific">Methanoliparum thermophilum</name>
    <dbReference type="NCBI Taxonomy" id="2491083"/>
    <lineage>
        <taxon>Archaea</taxon>
        <taxon>Methanobacteriati</taxon>
        <taxon>Methanobacteriota</taxon>
        <taxon>Candidatus Methanoliparia</taxon>
        <taxon>Candidatus Methanoliparales</taxon>
        <taxon>Candidatus Methanoliparaceae</taxon>
        <taxon>Candidatus Methanoliparum</taxon>
    </lineage>
</organism>
<dbReference type="PANTHER" id="PTHR43498:SF1">
    <property type="entry name" value="COB--COM HETERODISULFIDE REDUCTASE IRON-SULFUR SUBUNIT A"/>
    <property type="match status" value="1"/>
</dbReference>
<comment type="pathway">
    <text evidence="7">Cofactor metabolism; coenzyme M-coenzyme B heterodisulfide reduction; coenzyme B and coenzyme M from coenzyme M-coenzyme B heterodisulfide: step 1/1.</text>
</comment>